<evidence type="ECO:0000313" key="1">
    <source>
        <dbReference type="EMBL" id="CAI2359052.1"/>
    </source>
</evidence>
<accession>A0AAD1TYX4</accession>
<proteinExistence type="predicted"/>
<sequence length="513" mass="59366">MGEAKFFRVQEPSYRYEMRSSSHLKPKTTAGKYIQDIEMDRLALPKNMDEKAASLVSKRLSMNVANSDQAEVHPMISRKRSSLNPIITIDFESLKRRDDDSDSNEALTPMTKMSKRFYKNKNRINPLTTTKSVRTLKKKIYNQESKKKIRKDLEKFEEYWKQSNQNGSPESSVKKLRKRMIPAKKITLIKCKPVMTKRSQDRLESSEQQTKFIKKLIGEIQDNSKSPETSLNINSKPQRCTLPAHVKTRTMSVPDLKENQVKKIKNCLKSGTQMLKAPLYIRRANPANNSKQLQKGLTVENPQKKWTTVSMGSFSKIPEGRNIKEQVLAKNCSVTQRNSVEKLPMKLKTEGNDDLTSVINGSETMLSHELATRSNTNHTQSRTMSRVSNKNKMFKNISANVEKIKFECMLHHFEAKQEKKEISAARSALELGKDWKYGKVPQKSKKKSKKNEFKMRDDEEIIWDLIGEPDPYGAGDEKMNNAYLKNRIITKYNKTFKLTRKKRMHQQSLNIKY</sequence>
<protein>
    <submittedName>
        <fullName evidence="1">Uncharacterized protein</fullName>
    </submittedName>
</protein>
<gene>
    <name evidence="1" type="ORF">ECRASSUSDP1_LOCUS337</name>
</gene>
<dbReference type="Proteomes" id="UP001295684">
    <property type="component" value="Unassembled WGS sequence"/>
</dbReference>
<reference evidence="1" key="1">
    <citation type="submission" date="2023-07" db="EMBL/GenBank/DDBJ databases">
        <authorList>
            <consortium name="AG Swart"/>
            <person name="Singh M."/>
            <person name="Singh A."/>
            <person name="Seah K."/>
            <person name="Emmerich C."/>
        </authorList>
    </citation>
    <scope>NUCLEOTIDE SEQUENCE</scope>
    <source>
        <strain evidence="1">DP1</strain>
    </source>
</reference>
<keyword evidence="2" id="KW-1185">Reference proteome</keyword>
<dbReference type="EMBL" id="CAMPGE010000311">
    <property type="protein sequence ID" value="CAI2359052.1"/>
    <property type="molecule type" value="Genomic_DNA"/>
</dbReference>
<name>A0AAD1TYX4_EUPCR</name>
<organism evidence="1 2">
    <name type="scientific">Euplotes crassus</name>
    <dbReference type="NCBI Taxonomy" id="5936"/>
    <lineage>
        <taxon>Eukaryota</taxon>
        <taxon>Sar</taxon>
        <taxon>Alveolata</taxon>
        <taxon>Ciliophora</taxon>
        <taxon>Intramacronucleata</taxon>
        <taxon>Spirotrichea</taxon>
        <taxon>Hypotrichia</taxon>
        <taxon>Euplotida</taxon>
        <taxon>Euplotidae</taxon>
        <taxon>Moneuplotes</taxon>
    </lineage>
</organism>
<evidence type="ECO:0000313" key="2">
    <source>
        <dbReference type="Proteomes" id="UP001295684"/>
    </source>
</evidence>
<comment type="caution">
    <text evidence="1">The sequence shown here is derived from an EMBL/GenBank/DDBJ whole genome shotgun (WGS) entry which is preliminary data.</text>
</comment>
<dbReference type="AlphaFoldDB" id="A0AAD1TYX4"/>